<feature type="compositionally biased region" description="Low complexity" evidence="1">
    <location>
        <begin position="37"/>
        <end position="81"/>
    </location>
</feature>
<evidence type="ECO:0000313" key="4">
    <source>
        <dbReference type="Proteomes" id="UP000219612"/>
    </source>
</evidence>
<proteinExistence type="predicted"/>
<evidence type="ECO:0000256" key="2">
    <source>
        <dbReference type="SAM" id="SignalP"/>
    </source>
</evidence>
<sequence>MRAFTAILALAATSLALAACDSPEHVDGVAAPVTTTSPAATASTSAVPTSSPTATATTVKPTATVDAEPTATAKASATAPPRDTNPCPVSAAVLYKALRADKDMSARTKPTVALKDETCYQGYATAITIVEGKNVQPAGVLFEYDTEARTWRPLNLGSGGYCEGYTSAAVSKRLGNGC</sequence>
<name>A0A285ILQ1_9ACTN</name>
<feature type="signal peptide" evidence="2">
    <location>
        <begin position="1"/>
        <end position="18"/>
    </location>
</feature>
<gene>
    <name evidence="3" type="ORF">SAMN05421748_109119</name>
</gene>
<evidence type="ECO:0000313" key="3">
    <source>
        <dbReference type="EMBL" id="SNY48813.1"/>
    </source>
</evidence>
<reference evidence="4" key="1">
    <citation type="submission" date="2017-09" db="EMBL/GenBank/DDBJ databases">
        <authorList>
            <person name="Varghese N."/>
            <person name="Submissions S."/>
        </authorList>
    </citation>
    <scope>NUCLEOTIDE SEQUENCE [LARGE SCALE GENOMIC DNA]</scope>
    <source>
        <strain evidence="4">CGMCC 4.6857</strain>
    </source>
</reference>
<dbReference type="OrthoDB" id="3298174at2"/>
<dbReference type="PROSITE" id="PS51257">
    <property type="entry name" value="PROKAR_LIPOPROTEIN"/>
    <property type="match status" value="1"/>
</dbReference>
<dbReference type="AlphaFoldDB" id="A0A285ILQ1"/>
<feature type="chain" id="PRO_5013012807" evidence="2">
    <location>
        <begin position="19"/>
        <end position="178"/>
    </location>
</feature>
<dbReference type="EMBL" id="OBDY01000009">
    <property type="protein sequence ID" value="SNY48813.1"/>
    <property type="molecule type" value="Genomic_DNA"/>
</dbReference>
<dbReference type="RefSeq" id="WP_097321953.1">
    <property type="nucleotide sequence ID" value="NZ_OBDY01000009.1"/>
</dbReference>
<dbReference type="Proteomes" id="UP000219612">
    <property type="component" value="Unassembled WGS sequence"/>
</dbReference>
<keyword evidence="4" id="KW-1185">Reference proteome</keyword>
<accession>A0A285ILQ1</accession>
<keyword evidence="2" id="KW-0732">Signal</keyword>
<feature type="region of interest" description="Disordered" evidence="1">
    <location>
        <begin position="37"/>
        <end position="85"/>
    </location>
</feature>
<protein>
    <submittedName>
        <fullName evidence="3">Uncharacterized protein</fullName>
    </submittedName>
</protein>
<evidence type="ECO:0000256" key="1">
    <source>
        <dbReference type="SAM" id="MobiDB-lite"/>
    </source>
</evidence>
<organism evidence="3 4">
    <name type="scientific">Paractinoplanes atraurantiacus</name>
    <dbReference type="NCBI Taxonomy" id="1036182"/>
    <lineage>
        <taxon>Bacteria</taxon>
        <taxon>Bacillati</taxon>
        <taxon>Actinomycetota</taxon>
        <taxon>Actinomycetes</taxon>
        <taxon>Micromonosporales</taxon>
        <taxon>Micromonosporaceae</taxon>
        <taxon>Paractinoplanes</taxon>
    </lineage>
</organism>